<evidence type="ECO:0000313" key="2">
    <source>
        <dbReference type="Proteomes" id="UP000593890"/>
    </source>
</evidence>
<evidence type="ECO:0000313" key="1">
    <source>
        <dbReference type="EMBL" id="BCI60721.1"/>
    </source>
</evidence>
<keyword evidence="2" id="KW-1185">Reference proteome</keyword>
<dbReference type="Proteomes" id="UP000593890">
    <property type="component" value="Chromosome"/>
</dbReference>
<proteinExistence type="predicted"/>
<dbReference type="RefSeq" id="WP_215532857.1">
    <property type="nucleotide sequence ID" value="NZ_AP023321.1"/>
</dbReference>
<dbReference type="AlphaFoldDB" id="A0A7I8D1M4"/>
<dbReference type="KEGG" id="sman:C12CBH8_13600"/>
<accession>A0A7I8D1M4</accession>
<dbReference type="EMBL" id="AP023321">
    <property type="protein sequence ID" value="BCI60721.1"/>
    <property type="molecule type" value="Genomic_DNA"/>
</dbReference>
<sequence length="688" mass="76553">MIQVYINQQLRQDVAIVTGGSLEESSAHATSSAVSIQVPVKSDDIKECDYLQLFDNGENVFSGIILKKSQQTFDRPLNWRIYDLEMAGNSDLVSTVFVDLAFPAGSSIQQILFGNHSTQSWYRASSPEFPGIFEERIARENISLGTVDDFSSFILSDPAYLWGRYVSDVLNDMADIASAWWEITPDRVFNMRFSSNRDIHPVPLDENSEVFNLSVSKDTLTYYSACRVVGGTGTSRTLNVTVESDAQAHTVTSIWREDEATLTSQSPLRSAVSISQLEDGHAPSDPTMLGTIQVGYKGLHDDDPNYQALMTSGGNSIELKDGYQFLPLSDTNRITVQGVVFEIDVYARIVDPGLTKQIAAQRGGSGIIEYTMEDDSIQDFGTAVETAQTFLANHAQPVAEISFSCFYRVPVGKLVTVNLPYYGIFGNYQVTKLVATTVLDRDDQSVLQYDITLSNETYRDPYKELWYTPTTTTFALDSGQAAEDGLYIDNKINVKSYITAYASEITTWSLIQTRAASWETFEDIYPSWQMLQSSSNPYPWSAIQQRFSSWKIFEGIVISWAWLEQIQLEWYYLGNYLTAYGKKQILNYLSGENPAVSTDLWGDILVADANGGTEKFSPEDVSMTNNGGTATYVLLPSDAMYQIGKIIVPEGNVENGSPILSADVDIDHRSDNPRGQFSLTIAVRTTIE</sequence>
<organism evidence="1 2">
    <name type="scientific">Solibaculum mannosilyticum</name>
    <dbReference type="NCBI Taxonomy" id="2780922"/>
    <lineage>
        <taxon>Bacteria</taxon>
        <taxon>Bacillati</taxon>
        <taxon>Bacillota</taxon>
        <taxon>Clostridia</taxon>
        <taxon>Eubacteriales</taxon>
        <taxon>Oscillospiraceae</taxon>
        <taxon>Solibaculum</taxon>
    </lineage>
</organism>
<name>A0A7I8D1M4_9FIRM</name>
<protein>
    <submittedName>
        <fullName evidence="1">Uncharacterized protein</fullName>
    </submittedName>
</protein>
<gene>
    <name evidence="1" type="ORF">C12CBH8_13600</name>
</gene>
<reference evidence="2" key="1">
    <citation type="submission" date="2020-07" db="EMBL/GenBank/DDBJ databases">
        <title>Complete genome sequencing of Clostridia bacterium strain 12CBH8.</title>
        <authorList>
            <person name="Sakamoto M."/>
            <person name="Murakami T."/>
            <person name="Mori H."/>
        </authorList>
    </citation>
    <scope>NUCLEOTIDE SEQUENCE [LARGE SCALE GENOMIC DNA]</scope>
    <source>
        <strain evidence="2">12CBH8</strain>
    </source>
</reference>